<gene>
    <name evidence="1" type="ORF">PanWU01x14_267760</name>
</gene>
<dbReference type="Proteomes" id="UP000237105">
    <property type="component" value="Unassembled WGS sequence"/>
</dbReference>
<evidence type="ECO:0000313" key="2">
    <source>
        <dbReference type="Proteomes" id="UP000237105"/>
    </source>
</evidence>
<keyword evidence="2" id="KW-1185">Reference proteome</keyword>
<proteinExistence type="predicted"/>
<organism evidence="1 2">
    <name type="scientific">Parasponia andersonii</name>
    <name type="common">Sponia andersonii</name>
    <dbReference type="NCBI Taxonomy" id="3476"/>
    <lineage>
        <taxon>Eukaryota</taxon>
        <taxon>Viridiplantae</taxon>
        <taxon>Streptophyta</taxon>
        <taxon>Embryophyta</taxon>
        <taxon>Tracheophyta</taxon>
        <taxon>Spermatophyta</taxon>
        <taxon>Magnoliopsida</taxon>
        <taxon>eudicotyledons</taxon>
        <taxon>Gunneridae</taxon>
        <taxon>Pentapetalae</taxon>
        <taxon>rosids</taxon>
        <taxon>fabids</taxon>
        <taxon>Rosales</taxon>
        <taxon>Cannabaceae</taxon>
        <taxon>Parasponia</taxon>
    </lineage>
</organism>
<protein>
    <submittedName>
        <fullName evidence="1">Uncharacterized protein</fullName>
    </submittedName>
</protein>
<evidence type="ECO:0000313" key="1">
    <source>
        <dbReference type="EMBL" id="PON44387.1"/>
    </source>
</evidence>
<sequence length="29" mass="3291">MPSSCRQQLRMRLPTLTILSRYGLDGALL</sequence>
<dbReference type="EMBL" id="JXTB01000352">
    <property type="protein sequence ID" value="PON44387.1"/>
    <property type="molecule type" value="Genomic_DNA"/>
</dbReference>
<reference evidence="2" key="1">
    <citation type="submission" date="2016-06" db="EMBL/GenBank/DDBJ databases">
        <title>Parallel loss of symbiosis genes in relatives of nitrogen-fixing non-legume Parasponia.</title>
        <authorList>
            <person name="Van Velzen R."/>
            <person name="Holmer R."/>
            <person name="Bu F."/>
            <person name="Rutten L."/>
            <person name="Van Zeijl A."/>
            <person name="Liu W."/>
            <person name="Santuari L."/>
            <person name="Cao Q."/>
            <person name="Sharma T."/>
            <person name="Shen D."/>
            <person name="Roswanjaya Y."/>
            <person name="Wardhani T."/>
            <person name="Kalhor M.S."/>
            <person name="Jansen J."/>
            <person name="Van den Hoogen J."/>
            <person name="Gungor B."/>
            <person name="Hartog M."/>
            <person name="Hontelez J."/>
            <person name="Verver J."/>
            <person name="Yang W.-C."/>
            <person name="Schijlen E."/>
            <person name="Repin R."/>
            <person name="Schilthuizen M."/>
            <person name="Schranz E."/>
            <person name="Heidstra R."/>
            <person name="Miyata K."/>
            <person name="Fedorova E."/>
            <person name="Kohlen W."/>
            <person name="Bisseling T."/>
            <person name="Smit S."/>
            <person name="Geurts R."/>
        </authorList>
    </citation>
    <scope>NUCLEOTIDE SEQUENCE [LARGE SCALE GENOMIC DNA]</scope>
    <source>
        <strain evidence="2">cv. WU1-14</strain>
    </source>
</reference>
<accession>A0A2P5B6H5</accession>
<name>A0A2P5B6H5_PARAD</name>
<dbReference type="AlphaFoldDB" id="A0A2P5B6H5"/>
<comment type="caution">
    <text evidence="1">The sequence shown here is derived from an EMBL/GenBank/DDBJ whole genome shotgun (WGS) entry which is preliminary data.</text>
</comment>